<organism evidence="1 2">
    <name type="scientific">Ruegeria atlantica</name>
    <dbReference type="NCBI Taxonomy" id="81569"/>
    <lineage>
        <taxon>Bacteria</taxon>
        <taxon>Pseudomonadati</taxon>
        <taxon>Pseudomonadota</taxon>
        <taxon>Alphaproteobacteria</taxon>
        <taxon>Rhodobacterales</taxon>
        <taxon>Roseobacteraceae</taxon>
        <taxon>Ruegeria</taxon>
    </lineage>
</organism>
<gene>
    <name evidence="1" type="ORF">RUM4293_01971</name>
</gene>
<proteinExistence type="predicted"/>
<evidence type="ECO:0000313" key="1">
    <source>
        <dbReference type="EMBL" id="CUH43078.1"/>
    </source>
</evidence>
<reference evidence="2" key="1">
    <citation type="submission" date="2015-09" db="EMBL/GenBank/DDBJ databases">
        <authorList>
            <person name="Rodrigo-Torres L."/>
            <person name="Arahal D.R."/>
        </authorList>
    </citation>
    <scope>NUCLEOTIDE SEQUENCE [LARGE SCALE GENOMIC DNA]</scope>
    <source>
        <strain evidence="2">CECT 4293</strain>
    </source>
</reference>
<name>A0A0P1E3V8_9RHOB</name>
<keyword evidence="1" id="KW-0808">Transferase</keyword>
<dbReference type="CDD" id="cd10928">
    <property type="entry name" value="CE4_u4"/>
    <property type="match status" value="1"/>
</dbReference>
<dbReference type="EMBL" id="CYPS01000035">
    <property type="protein sequence ID" value="CUH43078.1"/>
    <property type="molecule type" value="Genomic_DNA"/>
</dbReference>
<dbReference type="InterPro" id="IPR049591">
    <property type="entry name" value="CE4_u4-like"/>
</dbReference>
<evidence type="ECO:0000313" key="2">
    <source>
        <dbReference type="Proteomes" id="UP000050786"/>
    </source>
</evidence>
<dbReference type="InterPro" id="IPR011330">
    <property type="entry name" value="Glyco_hydro/deAcase_b/a-brl"/>
</dbReference>
<keyword evidence="2" id="KW-1185">Reference proteome</keyword>
<accession>A0A0P1E3V8</accession>
<dbReference type="SUPFAM" id="SSF88713">
    <property type="entry name" value="Glycoside hydrolase/deacetylase"/>
    <property type="match status" value="1"/>
</dbReference>
<dbReference type="AlphaFoldDB" id="A0A0P1E3V8"/>
<dbReference type="RefSeq" id="WP_058273124.1">
    <property type="nucleotide sequence ID" value="NZ_CYPS01000035.1"/>
</dbReference>
<protein>
    <submittedName>
        <fullName evidence="1">Putative glycosyl transferase</fullName>
    </submittedName>
</protein>
<dbReference type="Proteomes" id="UP000050786">
    <property type="component" value="Unassembled WGS sequence"/>
</dbReference>
<dbReference type="GO" id="GO:0005975">
    <property type="term" value="P:carbohydrate metabolic process"/>
    <property type="evidence" value="ECO:0007669"/>
    <property type="project" value="InterPro"/>
</dbReference>
<dbReference type="GO" id="GO:0016740">
    <property type="term" value="F:transferase activity"/>
    <property type="evidence" value="ECO:0007669"/>
    <property type="project" value="UniProtKB-KW"/>
</dbReference>
<sequence>MSVDWRVLTDELELWRQQELALPLWWRDDDAVSTTPQLDRLSTMSDLLGVPVHLAIIPRDAQDMLIEYVAARPNLIPVVHGWAHQNHAPPDEKKSEFRLHRPMHDITGDIGSGISRLRTLFADRLCPMFVPPWNRIAPEVVQELPAAGYRILSTATPRSSPQAAPGLAQINTHLDPINWRGSRGLADPDMLVAKTTQLLQDRREGRADNAEPFGILTHHLVHDEDIWAFTHDLLHWLLNGPGFVWAAPQAD</sequence>
<dbReference type="Gene3D" id="3.20.20.370">
    <property type="entry name" value="Glycoside hydrolase/deacetylase"/>
    <property type="match status" value="1"/>
</dbReference>